<dbReference type="Pfam" id="PF07859">
    <property type="entry name" value="Abhydrolase_3"/>
    <property type="match status" value="1"/>
</dbReference>
<dbReference type="Gene3D" id="3.40.50.1820">
    <property type="entry name" value="alpha/beta hydrolase"/>
    <property type="match status" value="1"/>
</dbReference>
<accession>A0A8K0S7Q1</accession>
<keyword evidence="4" id="KW-1185">Reference proteome</keyword>
<dbReference type="EMBL" id="JAGPXF010000002">
    <property type="protein sequence ID" value="KAH7257859.1"/>
    <property type="molecule type" value="Genomic_DNA"/>
</dbReference>
<organism evidence="3 4">
    <name type="scientific">Fusarium tricinctum</name>
    <dbReference type="NCBI Taxonomy" id="61284"/>
    <lineage>
        <taxon>Eukaryota</taxon>
        <taxon>Fungi</taxon>
        <taxon>Dikarya</taxon>
        <taxon>Ascomycota</taxon>
        <taxon>Pezizomycotina</taxon>
        <taxon>Sordariomycetes</taxon>
        <taxon>Hypocreomycetidae</taxon>
        <taxon>Hypocreales</taxon>
        <taxon>Nectriaceae</taxon>
        <taxon>Fusarium</taxon>
        <taxon>Fusarium tricinctum species complex</taxon>
    </lineage>
</organism>
<evidence type="ECO:0000313" key="3">
    <source>
        <dbReference type="EMBL" id="KAH7257859.1"/>
    </source>
</evidence>
<dbReference type="PANTHER" id="PTHR48081">
    <property type="entry name" value="AB HYDROLASE SUPERFAMILY PROTEIN C4A8.06C"/>
    <property type="match status" value="1"/>
</dbReference>
<name>A0A8K0S7Q1_9HYPO</name>
<dbReference type="GO" id="GO:0016787">
    <property type="term" value="F:hydrolase activity"/>
    <property type="evidence" value="ECO:0007669"/>
    <property type="project" value="UniProtKB-KW"/>
</dbReference>
<dbReference type="InterPro" id="IPR050300">
    <property type="entry name" value="GDXG_lipolytic_enzyme"/>
</dbReference>
<sequence length="320" mass="35121">MGFNRLPPWDPEILAYEDTQHRPIPSSLDELYGLRKEEPPRDEAIYNDPDITINDIVIPGPDCQIPAIVLTCKGSATPGLRPGILFLHGGGRVMGNVYVGLAAVSELVKDSDAVVISPAYRLSPDVQGMVSVEDCYTCLLWISQNLEAYNIDPSRLMIAGVSAGAGIAAGVTLLARDRKGPALCAQLLACPMLDDRMTSLSCRQFEDGRGFYTTWGRYAWKLVLGEDNKGEATSHYVAPGRAEDLSDLPPAYIDAGSGEPFRDEDIAYATKLWECGVQADLHIWGGGCHGFDLFYPVEIGAEATKTRYAWLRRILRKRIE</sequence>
<gene>
    <name evidence="3" type="ORF">BKA59DRAFT_434362</name>
</gene>
<dbReference type="InterPro" id="IPR029058">
    <property type="entry name" value="AB_hydrolase_fold"/>
</dbReference>
<dbReference type="PANTHER" id="PTHR48081:SF8">
    <property type="entry name" value="ALPHA_BETA HYDROLASE FOLD-3 DOMAIN-CONTAINING PROTEIN-RELATED"/>
    <property type="match status" value="1"/>
</dbReference>
<dbReference type="AlphaFoldDB" id="A0A8K0S7Q1"/>
<dbReference type="OrthoDB" id="433474at2759"/>
<feature type="domain" description="Alpha/beta hydrolase fold-3" evidence="2">
    <location>
        <begin position="84"/>
        <end position="291"/>
    </location>
</feature>
<proteinExistence type="predicted"/>
<keyword evidence="1 3" id="KW-0378">Hydrolase</keyword>
<dbReference type="Proteomes" id="UP000813427">
    <property type="component" value="Unassembled WGS sequence"/>
</dbReference>
<evidence type="ECO:0000256" key="1">
    <source>
        <dbReference type="ARBA" id="ARBA00022801"/>
    </source>
</evidence>
<evidence type="ECO:0000313" key="4">
    <source>
        <dbReference type="Proteomes" id="UP000813427"/>
    </source>
</evidence>
<dbReference type="InterPro" id="IPR013094">
    <property type="entry name" value="AB_hydrolase_3"/>
</dbReference>
<dbReference type="SUPFAM" id="SSF53474">
    <property type="entry name" value="alpha/beta-Hydrolases"/>
    <property type="match status" value="1"/>
</dbReference>
<comment type="caution">
    <text evidence="3">The sequence shown here is derived from an EMBL/GenBank/DDBJ whole genome shotgun (WGS) entry which is preliminary data.</text>
</comment>
<evidence type="ECO:0000259" key="2">
    <source>
        <dbReference type="Pfam" id="PF07859"/>
    </source>
</evidence>
<protein>
    <submittedName>
        <fullName evidence="3">Alpha/Beta hydrolase protein</fullName>
    </submittedName>
</protein>
<reference evidence="3" key="1">
    <citation type="journal article" date="2021" name="Nat. Commun.">
        <title>Genetic determinants of endophytism in the Arabidopsis root mycobiome.</title>
        <authorList>
            <person name="Mesny F."/>
            <person name="Miyauchi S."/>
            <person name="Thiergart T."/>
            <person name="Pickel B."/>
            <person name="Atanasova L."/>
            <person name="Karlsson M."/>
            <person name="Huettel B."/>
            <person name="Barry K.W."/>
            <person name="Haridas S."/>
            <person name="Chen C."/>
            <person name="Bauer D."/>
            <person name="Andreopoulos W."/>
            <person name="Pangilinan J."/>
            <person name="LaButti K."/>
            <person name="Riley R."/>
            <person name="Lipzen A."/>
            <person name="Clum A."/>
            <person name="Drula E."/>
            <person name="Henrissat B."/>
            <person name="Kohler A."/>
            <person name="Grigoriev I.V."/>
            <person name="Martin F.M."/>
            <person name="Hacquard S."/>
        </authorList>
    </citation>
    <scope>NUCLEOTIDE SEQUENCE</scope>
    <source>
        <strain evidence="3">MPI-SDFR-AT-0068</strain>
    </source>
</reference>